<feature type="transmembrane region" description="Helical" evidence="1">
    <location>
        <begin position="7"/>
        <end position="28"/>
    </location>
</feature>
<keyword evidence="1" id="KW-1133">Transmembrane helix</keyword>
<accession>A0A6G0TGN2</accession>
<name>A0A6G0TGN2_APHGL</name>
<keyword evidence="1" id="KW-0812">Transmembrane</keyword>
<gene>
    <name evidence="2" type="ORF">AGLY_009725</name>
</gene>
<dbReference type="AlphaFoldDB" id="A0A6G0TGN2"/>
<evidence type="ECO:0000313" key="3">
    <source>
        <dbReference type="Proteomes" id="UP000475862"/>
    </source>
</evidence>
<protein>
    <submittedName>
        <fullName evidence="2">Uncharacterized protein</fullName>
    </submittedName>
</protein>
<keyword evidence="3" id="KW-1185">Reference proteome</keyword>
<evidence type="ECO:0000256" key="1">
    <source>
        <dbReference type="SAM" id="Phobius"/>
    </source>
</evidence>
<dbReference type="Proteomes" id="UP000475862">
    <property type="component" value="Unassembled WGS sequence"/>
</dbReference>
<feature type="non-terminal residue" evidence="2">
    <location>
        <position position="219"/>
    </location>
</feature>
<feature type="transmembrane region" description="Helical" evidence="1">
    <location>
        <begin position="40"/>
        <end position="63"/>
    </location>
</feature>
<reference evidence="2 3" key="1">
    <citation type="submission" date="2019-08" db="EMBL/GenBank/DDBJ databases">
        <title>The genome of the soybean aphid Biotype 1, its phylome, world population structure and adaptation to the North American continent.</title>
        <authorList>
            <person name="Giordano R."/>
            <person name="Donthu R.K."/>
            <person name="Hernandez A.G."/>
            <person name="Wright C.L."/>
            <person name="Zimin A.V."/>
        </authorList>
    </citation>
    <scope>NUCLEOTIDE SEQUENCE [LARGE SCALE GENOMIC DNA]</scope>
    <source>
        <tissue evidence="2">Whole aphids</tissue>
    </source>
</reference>
<keyword evidence="1" id="KW-0472">Membrane</keyword>
<organism evidence="2 3">
    <name type="scientific">Aphis glycines</name>
    <name type="common">Soybean aphid</name>
    <dbReference type="NCBI Taxonomy" id="307491"/>
    <lineage>
        <taxon>Eukaryota</taxon>
        <taxon>Metazoa</taxon>
        <taxon>Ecdysozoa</taxon>
        <taxon>Arthropoda</taxon>
        <taxon>Hexapoda</taxon>
        <taxon>Insecta</taxon>
        <taxon>Pterygota</taxon>
        <taxon>Neoptera</taxon>
        <taxon>Paraneoptera</taxon>
        <taxon>Hemiptera</taxon>
        <taxon>Sternorrhyncha</taxon>
        <taxon>Aphidomorpha</taxon>
        <taxon>Aphidoidea</taxon>
        <taxon>Aphididae</taxon>
        <taxon>Aphidini</taxon>
        <taxon>Aphis</taxon>
        <taxon>Aphis</taxon>
    </lineage>
</organism>
<comment type="caution">
    <text evidence="2">The sequence shown here is derived from an EMBL/GenBank/DDBJ whole genome shotgun (WGS) entry which is preliminary data.</text>
</comment>
<proteinExistence type="predicted"/>
<sequence length="219" mass="25086">MILPVYSILVSMLIAIVHHIIIIIMFPYVELCPSYKVVIVYNYVFIVVGMTYVGVINATRAMFTNRLLTKHNIFILTNFTRLENASVYFSSALQLVLKNEILVTSSFTIPFFDFKFKWYPIHFYSKFKTTVSNSSECTANVNSLKKINNNKKNCSTSAGVAATAGIVLQYMKRNYTYKKEELGLLNTFINTSDNYVYVAQSLITRCLVCFVEGNYWHCA</sequence>
<evidence type="ECO:0000313" key="2">
    <source>
        <dbReference type="EMBL" id="KAE9532644.1"/>
    </source>
</evidence>
<dbReference type="EMBL" id="VYZN01000038">
    <property type="protein sequence ID" value="KAE9532644.1"/>
    <property type="molecule type" value="Genomic_DNA"/>
</dbReference>